<feature type="transmembrane region" description="Helical" evidence="2">
    <location>
        <begin position="12"/>
        <end position="33"/>
    </location>
</feature>
<evidence type="ECO:0000256" key="1">
    <source>
        <dbReference type="SAM" id="MobiDB-lite"/>
    </source>
</evidence>
<comment type="caution">
    <text evidence="3">The sequence shown here is derived from an EMBL/GenBank/DDBJ whole genome shotgun (WGS) entry which is preliminary data.</text>
</comment>
<name>A0A2N5XTY9_9HYPH</name>
<accession>A0A2N5XTY9</accession>
<proteinExistence type="predicted"/>
<sequence length="223" mass="24940">MTNEMNDVTRSIVGVNAMNVAMAVGHVAALALVTQMRDGGREENELYYRLFKPLEEERETEQDIELMAQYVADRPENVSGEQLFRKCAELAIHDAPAGSFFDQSIEVQIGYRLFAKSCRLVAVDLQIEQREEQSRLERAKQERRPIPFEDQTYAADEGPLVKDPVHEAAQKAIAEMPITKAAIKEPVQQDDAPEQPMSIGERPVAHQGKAKRGGARVPKTAPK</sequence>
<evidence type="ECO:0000256" key="2">
    <source>
        <dbReference type="SAM" id="Phobius"/>
    </source>
</evidence>
<dbReference type="AlphaFoldDB" id="A0A2N5XTY9"/>
<reference evidence="3 4" key="1">
    <citation type="submission" date="2018-01" db="EMBL/GenBank/DDBJ databases">
        <title>The draft genome sequence of Cohaesibacter sp. H1304.</title>
        <authorList>
            <person name="Wang N.-N."/>
            <person name="Du Z.-J."/>
        </authorList>
    </citation>
    <scope>NUCLEOTIDE SEQUENCE [LARGE SCALE GENOMIC DNA]</scope>
    <source>
        <strain evidence="3 4">H1304</strain>
    </source>
</reference>
<dbReference type="RefSeq" id="WP_101533119.1">
    <property type="nucleotide sequence ID" value="NZ_PKUQ01000013.1"/>
</dbReference>
<keyword evidence="4" id="KW-1185">Reference proteome</keyword>
<keyword evidence="2" id="KW-0812">Transmembrane</keyword>
<keyword evidence="2" id="KW-0472">Membrane</keyword>
<gene>
    <name evidence="3" type="ORF">C0081_07060</name>
</gene>
<protein>
    <submittedName>
        <fullName evidence="3">Uncharacterized protein</fullName>
    </submittedName>
</protein>
<feature type="region of interest" description="Disordered" evidence="1">
    <location>
        <begin position="183"/>
        <end position="223"/>
    </location>
</feature>
<evidence type="ECO:0000313" key="3">
    <source>
        <dbReference type="EMBL" id="PLW77878.1"/>
    </source>
</evidence>
<organism evidence="3 4">
    <name type="scientific">Cohaesibacter celericrescens</name>
    <dbReference type="NCBI Taxonomy" id="2067669"/>
    <lineage>
        <taxon>Bacteria</taxon>
        <taxon>Pseudomonadati</taxon>
        <taxon>Pseudomonadota</taxon>
        <taxon>Alphaproteobacteria</taxon>
        <taxon>Hyphomicrobiales</taxon>
        <taxon>Cohaesibacteraceae</taxon>
    </lineage>
</organism>
<dbReference type="EMBL" id="PKUQ01000013">
    <property type="protein sequence ID" value="PLW77878.1"/>
    <property type="molecule type" value="Genomic_DNA"/>
</dbReference>
<evidence type="ECO:0000313" key="4">
    <source>
        <dbReference type="Proteomes" id="UP000234881"/>
    </source>
</evidence>
<keyword evidence="2" id="KW-1133">Transmembrane helix</keyword>
<dbReference type="OrthoDB" id="8444950at2"/>
<dbReference type="Proteomes" id="UP000234881">
    <property type="component" value="Unassembled WGS sequence"/>
</dbReference>